<proteinExistence type="inferred from homology"/>
<dbReference type="EMBL" id="JAGEPF010000019">
    <property type="protein sequence ID" value="MBO2461864.1"/>
    <property type="molecule type" value="Genomic_DNA"/>
</dbReference>
<dbReference type="InterPro" id="IPR013783">
    <property type="entry name" value="Ig-like_fold"/>
</dbReference>
<organism evidence="5 6">
    <name type="scientific">Actinomadura violacea</name>
    <dbReference type="NCBI Taxonomy" id="2819934"/>
    <lineage>
        <taxon>Bacteria</taxon>
        <taxon>Bacillati</taxon>
        <taxon>Actinomycetota</taxon>
        <taxon>Actinomycetes</taxon>
        <taxon>Streptosporangiales</taxon>
        <taxon>Thermomonosporaceae</taxon>
        <taxon>Actinomadura</taxon>
    </lineage>
</organism>
<evidence type="ECO:0000313" key="5">
    <source>
        <dbReference type="EMBL" id="MBO2461864.1"/>
    </source>
</evidence>
<feature type="region of interest" description="Disordered" evidence="3">
    <location>
        <begin position="1"/>
        <end position="21"/>
    </location>
</feature>
<dbReference type="PRINTS" id="PR00133">
    <property type="entry name" value="GLHYDRLASE3"/>
</dbReference>
<dbReference type="InterPro" id="IPR026891">
    <property type="entry name" value="Fn3-like"/>
</dbReference>
<dbReference type="InterPro" id="IPR017853">
    <property type="entry name" value="GH"/>
</dbReference>
<dbReference type="Gene3D" id="3.40.50.1700">
    <property type="entry name" value="Glycoside hydrolase family 3 C-terminal domain"/>
    <property type="match status" value="1"/>
</dbReference>
<keyword evidence="6" id="KW-1185">Reference proteome</keyword>
<evidence type="ECO:0000256" key="2">
    <source>
        <dbReference type="ARBA" id="ARBA00022801"/>
    </source>
</evidence>
<dbReference type="SUPFAM" id="SSF51445">
    <property type="entry name" value="(Trans)glycosidases"/>
    <property type="match status" value="1"/>
</dbReference>
<dbReference type="Pfam" id="PF14310">
    <property type="entry name" value="Fn3-like"/>
    <property type="match status" value="1"/>
</dbReference>
<dbReference type="InterPro" id="IPR002772">
    <property type="entry name" value="Glyco_hydro_3_C"/>
</dbReference>
<dbReference type="SMART" id="SM01217">
    <property type="entry name" value="Fn3_like"/>
    <property type="match status" value="1"/>
</dbReference>
<dbReference type="Gene3D" id="3.20.20.300">
    <property type="entry name" value="Glycoside hydrolase, family 3, N-terminal domain"/>
    <property type="match status" value="1"/>
</dbReference>
<dbReference type="InterPro" id="IPR001764">
    <property type="entry name" value="Glyco_hydro_3_N"/>
</dbReference>
<dbReference type="PANTHER" id="PTHR42715">
    <property type="entry name" value="BETA-GLUCOSIDASE"/>
    <property type="match status" value="1"/>
</dbReference>
<accession>A0ABS3RYM8</accession>
<gene>
    <name evidence="5" type="ORF">J4709_30255</name>
</gene>
<dbReference type="InterPro" id="IPR050288">
    <property type="entry name" value="Cellulose_deg_GH3"/>
</dbReference>
<dbReference type="InterPro" id="IPR036881">
    <property type="entry name" value="Glyco_hydro_3_C_sf"/>
</dbReference>
<protein>
    <submittedName>
        <fullName evidence="5">Glycoside hydrolase family 3 C-terminal domain-containing protein</fullName>
    </submittedName>
</protein>
<dbReference type="InterPro" id="IPR036962">
    <property type="entry name" value="Glyco_hydro_3_N_sf"/>
</dbReference>
<dbReference type="Proteomes" id="UP000680206">
    <property type="component" value="Unassembled WGS sequence"/>
</dbReference>
<dbReference type="GO" id="GO:0016787">
    <property type="term" value="F:hydrolase activity"/>
    <property type="evidence" value="ECO:0007669"/>
    <property type="project" value="UniProtKB-KW"/>
</dbReference>
<feature type="domain" description="Fibronectin type III-like" evidence="4">
    <location>
        <begin position="647"/>
        <end position="719"/>
    </location>
</feature>
<dbReference type="SUPFAM" id="SSF52279">
    <property type="entry name" value="Beta-D-glucan exohydrolase, C-terminal domain"/>
    <property type="match status" value="1"/>
</dbReference>
<dbReference type="Pfam" id="PF00933">
    <property type="entry name" value="Glyco_hydro_3"/>
    <property type="match status" value="1"/>
</dbReference>
<dbReference type="Gene3D" id="2.60.40.10">
    <property type="entry name" value="Immunoglobulins"/>
    <property type="match status" value="1"/>
</dbReference>
<evidence type="ECO:0000313" key="6">
    <source>
        <dbReference type="Proteomes" id="UP000680206"/>
    </source>
</evidence>
<keyword evidence="2 5" id="KW-0378">Hydrolase</keyword>
<dbReference type="RefSeq" id="WP_208245530.1">
    <property type="nucleotide sequence ID" value="NZ_JAGEPF010000019.1"/>
</dbReference>
<reference evidence="5 6" key="1">
    <citation type="submission" date="2021-03" db="EMBL/GenBank/DDBJ databases">
        <title>Actinomadura violae sp. nov., isolated from lichen in Thailand.</title>
        <authorList>
            <person name="Kanchanasin P."/>
            <person name="Saeng-In P."/>
            <person name="Phongsopitanun W."/>
            <person name="Yuki M."/>
            <person name="Kudo T."/>
            <person name="Ohkuma M."/>
            <person name="Tanasupawat S."/>
        </authorList>
    </citation>
    <scope>NUCLEOTIDE SEQUENCE [LARGE SCALE GENOMIC DNA]</scope>
    <source>
        <strain evidence="5 6">LCR2-06</strain>
    </source>
</reference>
<evidence type="ECO:0000256" key="1">
    <source>
        <dbReference type="ARBA" id="ARBA00005336"/>
    </source>
</evidence>
<evidence type="ECO:0000256" key="3">
    <source>
        <dbReference type="SAM" id="MobiDB-lite"/>
    </source>
</evidence>
<evidence type="ECO:0000259" key="4">
    <source>
        <dbReference type="SMART" id="SM01217"/>
    </source>
</evidence>
<comment type="caution">
    <text evidence="5">The sequence shown here is derived from an EMBL/GenBank/DDBJ whole genome shotgun (WGS) entry which is preliminary data.</text>
</comment>
<comment type="similarity">
    <text evidence="1">Belongs to the glycosyl hydrolase 3 family.</text>
</comment>
<name>A0ABS3RYM8_9ACTN</name>
<dbReference type="Pfam" id="PF01915">
    <property type="entry name" value="Glyco_hydro_3_C"/>
    <property type="match status" value="1"/>
</dbReference>
<sequence length="734" mass="76776">MRRTGRRTGHSAAPSAGRRTGRWTPAAAALVSVLALAAPLSGAVPADAAQTRCGDPAQRPWCDTALGADRRTALLMAKMTDDEKIAMLASDDPLGGPLGGFIDTAHADTNNGVPRLGIPPVYMADGPAGVRQGKATRLPAPISLAAGFDPAAARLYGGTVGWEAKHRGNDLIFGPTVDVLRAPRNGRSFEGFGEDPYLSSGLGAEWIRGAQAQGVMASVKHLAVYTQESDRLSLDMKVDPRTLREVYLPPFEAAVKQGGAATVMCGFGKLNGRWACQDGGVLNGILRSEWGFKGFVPSDHTAVQDTVAAANGGLDMELPIGMKYNAFLLKMAVAQKKVTQATIDGHVRNVLRTMFAFGVFDRAAYPNDLAAIDRTASETAARTIEEGGITLLRNAGGILPLRSPSSIALIGRAARQSQSGTGSANVVPFASVSAQDGLARRAGSGTKITFDNGDNAGAAADAARKADVAIVFATDSEGEFFDRSCLTLKCGDPLRGDQDALIGAVAKANPNTIVVLQTGGAVLTPWRNQVKGIVEAWYPGQQGGNALARVLYGDVDPGGRLPVTFPAAENDAPTAGNPAQFPGVNKTVTFSEGVMVGYRHYDTRGLTPAYPFGYGLSYTTFKYSGLTASSTSVQVTVTNTGTRAGTAVPQLYLGLPSPGVDVPQPPRQLKGYAKVQLAPGQSKRVTFPLTSRSLAYWNQGAKAWKVAAGCYKAMVGGSERGIEQTGSFGTCTAR</sequence>
<dbReference type="PANTHER" id="PTHR42715:SF10">
    <property type="entry name" value="BETA-GLUCOSIDASE"/>
    <property type="match status" value="1"/>
</dbReference>